<accession>A0A7R8VMH1</accession>
<feature type="compositionally biased region" description="Basic and acidic residues" evidence="1">
    <location>
        <begin position="1"/>
        <end position="14"/>
    </location>
</feature>
<feature type="compositionally biased region" description="Basic and acidic residues" evidence="1">
    <location>
        <begin position="42"/>
        <end position="75"/>
    </location>
</feature>
<feature type="region of interest" description="Disordered" evidence="1">
    <location>
        <begin position="1"/>
        <end position="83"/>
    </location>
</feature>
<name>A0A7R8VMH1_TIMDO</name>
<reference evidence="2" key="1">
    <citation type="submission" date="2020-11" db="EMBL/GenBank/DDBJ databases">
        <authorList>
            <person name="Tran Van P."/>
        </authorList>
    </citation>
    <scope>NUCLEOTIDE SEQUENCE</scope>
</reference>
<organism evidence="2">
    <name type="scientific">Timema douglasi</name>
    <name type="common">Walking stick</name>
    <dbReference type="NCBI Taxonomy" id="61478"/>
    <lineage>
        <taxon>Eukaryota</taxon>
        <taxon>Metazoa</taxon>
        <taxon>Ecdysozoa</taxon>
        <taxon>Arthropoda</taxon>
        <taxon>Hexapoda</taxon>
        <taxon>Insecta</taxon>
        <taxon>Pterygota</taxon>
        <taxon>Neoptera</taxon>
        <taxon>Polyneoptera</taxon>
        <taxon>Phasmatodea</taxon>
        <taxon>Timematodea</taxon>
        <taxon>Timematoidea</taxon>
        <taxon>Timematidae</taxon>
        <taxon>Timema</taxon>
    </lineage>
</organism>
<evidence type="ECO:0000256" key="1">
    <source>
        <dbReference type="SAM" id="MobiDB-lite"/>
    </source>
</evidence>
<protein>
    <submittedName>
        <fullName evidence="2">Uncharacterized protein</fullName>
    </submittedName>
</protein>
<dbReference type="AlphaFoldDB" id="A0A7R8VMH1"/>
<proteinExistence type="predicted"/>
<evidence type="ECO:0000313" key="2">
    <source>
        <dbReference type="EMBL" id="CAD7200190.1"/>
    </source>
</evidence>
<sequence>MRRAERYRESKSEAKISTQPEQQVMEKVEVETAEVTSTSTVEEYKSEEEQKEGTGKERHQLKPLEASTEREKTADGDEGESSG</sequence>
<dbReference type="EMBL" id="OA567326">
    <property type="protein sequence ID" value="CAD7200190.1"/>
    <property type="molecule type" value="Genomic_DNA"/>
</dbReference>
<gene>
    <name evidence="2" type="ORF">TDIB3V08_LOCUS6417</name>
</gene>